<proteinExistence type="predicted"/>
<reference evidence="1" key="1">
    <citation type="submission" date="2020-10" db="EMBL/GenBank/DDBJ databases">
        <authorList>
            <person name="Gilroy R."/>
        </authorList>
    </citation>
    <scope>NUCLEOTIDE SEQUENCE</scope>
    <source>
        <strain evidence="1">CHK152-2871</strain>
    </source>
</reference>
<name>A0A9D1FKH6_9BACT</name>
<dbReference type="EMBL" id="DVJQ01000076">
    <property type="protein sequence ID" value="HIS75117.1"/>
    <property type="molecule type" value="Genomic_DNA"/>
</dbReference>
<protein>
    <submittedName>
        <fullName evidence="1">Uncharacterized protein</fullName>
    </submittedName>
</protein>
<organism evidence="1 2">
    <name type="scientific">Candidatus Galligastranaerophilus intestinavium</name>
    <dbReference type="NCBI Taxonomy" id="2840836"/>
    <lineage>
        <taxon>Bacteria</taxon>
        <taxon>Candidatus Galligastranaerophilus</taxon>
    </lineage>
</organism>
<gene>
    <name evidence="1" type="ORF">IAA86_08890</name>
</gene>
<comment type="caution">
    <text evidence="1">The sequence shown here is derived from an EMBL/GenBank/DDBJ whole genome shotgun (WGS) entry which is preliminary data.</text>
</comment>
<accession>A0A9D1FKH6</accession>
<reference evidence="1" key="2">
    <citation type="journal article" date="2021" name="PeerJ">
        <title>Extensive microbial diversity within the chicken gut microbiome revealed by metagenomics and culture.</title>
        <authorList>
            <person name="Gilroy R."/>
            <person name="Ravi A."/>
            <person name="Getino M."/>
            <person name="Pursley I."/>
            <person name="Horton D.L."/>
            <person name="Alikhan N.F."/>
            <person name="Baker D."/>
            <person name="Gharbi K."/>
            <person name="Hall N."/>
            <person name="Watson M."/>
            <person name="Adriaenssens E.M."/>
            <person name="Foster-Nyarko E."/>
            <person name="Jarju S."/>
            <person name="Secka A."/>
            <person name="Antonio M."/>
            <person name="Oren A."/>
            <person name="Chaudhuri R.R."/>
            <person name="La Ragione R."/>
            <person name="Hildebrand F."/>
            <person name="Pallen M.J."/>
        </authorList>
    </citation>
    <scope>NUCLEOTIDE SEQUENCE</scope>
    <source>
        <strain evidence="1">CHK152-2871</strain>
    </source>
</reference>
<evidence type="ECO:0000313" key="2">
    <source>
        <dbReference type="Proteomes" id="UP000886865"/>
    </source>
</evidence>
<evidence type="ECO:0000313" key="1">
    <source>
        <dbReference type="EMBL" id="HIS75117.1"/>
    </source>
</evidence>
<dbReference type="AlphaFoldDB" id="A0A9D1FKH6"/>
<sequence length="223" mass="25281">MSKSKKAIYYNPSSSIKVNGQDKAGINITNSGTSGYYNMDSNEQKAYDYAGEQFALNLPELNVFDADTQRKFDNQVQTYINRGVDDINDIYEPMLNDLQNDIASRFGNLDNSIFMDNLSKIEDSRSKTISDFAQDVQTYRQDLVNNELANRYQYLDYLNNYRQQMLSNILNMLGASQNLSNLSNSYYSNLNNIYSKETNYNPIGDISSLVNTIGSAAQIGLML</sequence>
<dbReference type="Proteomes" id="UP000886865">
    <property type="component" value="Unassembled WGS sequence"/>
</dbReference>